<reference evidence="1" key="2">
    <citation type="submission" date="2022-06" db="UniProtKB">
        <authorList>
            <consortium name="EnsemblMetazoa"/>
        </authorList>
    </citation>
    <scope>IDENTIFICATION</scope>
    <source>
        <strain evidence="1">DF5081</strain>
    </source>
</reference>
<dbReference type="AlphaFoldDB" id="A0A8R1IJX2"/>
<reference evidence="2" key="1">
    <citation type="submission" date="2010-08" db="EMBL/GenBank/DDBJ databases">
        <authorList>
            <consortium name="Caenorhabditis japonica Sequencing Consortium"/>
            <person name="Wilson R.K."/>
        </authorList>
    </citation>
    <scope>NUCLEOTIDE SEQUENCE [LARGE SCALE GENOMIC DNA]</scope>
    <source>
        <strain evidence="2">DF5081</strain>
    </source>
</reference>
<organism evidence="1 2">
    <name type="scientific">Caenorhabditis japonica</name>
    <dbReference type="NCBI Taxonomy" id="281687"/>
    <lineage>
        <taxon>Eukaryota</taxon>
        <taxon>Metazoa</taxon>
        <taxon>Ecdysozoa</taxon>
        <taxon>Nematoda</taxon>
        <taxon>Chromadorea</taxon>
        <taxon>Rhabditida</taxon>
        <taxon>Rhabditina</taxon>
        <taxon>Rhabditomorpha</taxon>
        <taxon>Rhabditoidea</taxon>
        <taxon>Rhabditidae</taxon>
        <taxon>Peloderinae</taxon>
        <taxon>Caenorhabditis</taxon>
    </lineage>
</organism>
<proteinExistence type="predicted"/>
<evidence type="ECO:0000313" key="1">
    <source>
        <dbReference type="EnsemblMetazoa" id="CJA32858.1"/>
    </source>
</evidence>
<name>A0A8R1IJX2_CAEJA</name>
<sequence length="78" mass="9215">MSSPMMQCSEFQGLSYESFSQELDRILIISLKKVQLADAFDLRRRVLLYPIFGKIFDYRKQEVKKDTPKRMVAKPLLK</sequence>
<evidence type="ECO:0000313" key="2">
    <source>
        <dbReference type="Proteomes" id="UP000005237"/>
    </source>
</evidence>
<dbReference type="Proteomes" id="UP000005237">
    <property type="component" value="Unassembled WGS sequence"/>
</dbReference>
<accession>A0A8R1IJX2</accession>
<keyword evidence="2" id="KW-1185">Reference proteome</keyword>
<dbReference type="EnsemblMetazoa" id="CJA32858.1">
    <property type="protein sequence ID" value="CJA32858.1"/>
    <property type="gene ID" value="WBGene00208705"/>
</dbReference>
<protein>
    <submittedName>
        <fullName evidence="1">Uncharacterized protein</fullName>
    </submittedName>
</protein>